<organism evidence="2 3">
    <name type="scientific">Evansella tamaricis</name>
    <dbReference type="NCBI Taxonomy" id="2069301"/>
    <lineage>
        <taxon>Bacteria</taxon>
        <taxon>Bacillati</taxon>
        <taxon>Bacillota</taxon>
        <taxon>Bacilli</taxon>
        <taxon>Bacillales</taxon>
        <taxon>Bacillaceae</taxon>
        <taxon>Evansella</taxon>
    </lineage>
</organism>
<reference evidence="2 3" key="1">
    <citation type="submission" date="2021-06" db="EMBL/GenBank/DDBJ databases">
        <title>Bacillus sp. RD4P76, an endophyte from a halophyte.</title>
        <authorList>
            <person name="Sun J.-Q."/>
        </authorList>
    </citation>
    <scope>NUCLEOTIDE SEQUENCE [LARGE SCALE GENOMIC DNA]</scope>
    <source>
        <strain evidence="2 3">CGMCC 1.15917</strain>
    </source>
</reference>
<evidence type="ECO:0000313" key="3">
    <source>
        <dbReference type="Proteomes" id="UP000784880"/>
    </source>
</evidence>
<feature type="domain" description="N-acetyltransferase" evidence="1">
    <location>
        <begin position="1"/>
        <end position="155"/>
    </location>
</feature>
<dbReference type="Proteomes" id="UP000784880">
    <property type="component" value="Unassembled WGS sequence"/>
</dbReference>
<dbReference type="PROSITE" id="PS51186">
    <property type="entry name" value="GNAT"/>
    <property type="match status" value="1"/>
</dbReference>
<dbReference type="EMBL" id="JAHQCS010000038">
    <property type="protein sequence ID" value="MBU9710601.1"/>
    <property type="molecule type" value="Genomic_DNA"/>
</dbReference>
<dbReference type="PANTHER" id="PTHR43072">
    <property type="entry name" value="N-ACETYLTRANSFERASE"/>
    <property type="match status" value="1"/>
</dbReference>
<dbReference type="InterPro" id="IPR000182">
    <property type="entry name" value="GNAT_dom"/>
</dbReference>
<comment type="caution">
    <text evidence="2">The sequence shown here is derived from an EMBL/GenBank/DDBJ whole genome shotgun (WGS) entry which is preliminary data.</text>
</comment>
<protein>
    <submittedName>
        <fullName evidence="2">GNAT family N-acetyltransferase</fullName>
    </submittedName>
</protein>
<proteinExistence type="predicted"/>
<gene>
    <name evidence="2" type="ORF">KS419_02440</name>
</gene>
<evidence type="ECO:0000313" key="2">
    <source>
        <dbReference type="EMBL" id="MBU9710601.1"/>
    </source>
</evidence>
<evidence type="ECO:0000259" key="1">
    <source>
        <dbReference type="PROSITE" id="PS51186"/>
    </source>
</evidence>
<dbReference type="CDD" id="cd04301">
    <property type="entry name" value="NAT_SF"/>
    <property type="match status" value="1"/>
</dbReference>
<name>A0ABS6JA99_9BACI</name>
<accession>A0ABS6JA99</accession>
<dbReference type="RefSeq" id="WP_217064491.1">
    <property type="nucleotide sequence ID" value="NZ_JAHQCS010000038.1"/>
</dbReference>
<dbReference type="Pfam" id="PF00583">
    <property type="entry name" value="Acetyltransf_1"/>
    <property type="match status" value="1"/>
</dbReference>
<keyword evidence="3" id="KW-1185">Reference proteome</keyword>
<sequence>MKIYKATNKDLDGVAVLFNLYRKFYDQPSDLERARQFISERFHKDDSVIFVAVDEAYLGFVQLYPSFSSIAMKRSWILNDLYVQENARGKGIGQQLLDCAVKLAKETNASSISLQTEPTNRDAQRLYEKNGFELDNVFFNYMLSMTDTSKQVEME</sequence>
<dbReference type="PANTHER" id="PTHR43072:SF58">
    <property type="entry name" value="N-ACETYLTRANSFERASE DOMAIN-CONTAINING PROTEIN"/>
    <property type="match status" value="1"/>
</dbReference>